<dbReference type="Proteomes" id="UP001519064">
    <property type="component" value="Unassembled WGS sequence"/>
</dbReference>
<evidence type="ECO:0000256" key="4">
    <source>
        <dbReference type="RuleBase" id="RU361279"/>
    </source>
</evidence>
<dbReference type="NCBIfam" id="TIGR02727">
    <property type="entry name" value="MTHFS_bact"/>
    <property type="match status" value="1"/>
</dbReference>
<evidence type="ECO:0000256" key="1">
    <source>
        <dbReference type="ARBA" id="ARBA00010638"/>
    </source>
</evidence>
<keyword evidence="3 4" id="KW-0067">ATP-binding</keyword>
<protein>
    <recommendedName>
        <fullName evidence="4">5-formyltetrahydrofolate cyclo-ligase</fullName>
        <ecNumber evidence="4">6.3.3.2</ecNumber>
    </recommendedName>
</protein>
<reference evidence="5 6" key="1">
    <citation type="submission" date="2020-11" db="EMBL/GenBank/DDBJ databases">
        <title>Streptomyces spirodelae sp. nov., isolated from duckweed.</title>
        <authorList>
            <person name="Saimee Y."/>
            <person name="Duangmal K."/>
        </authorList>
    </citation>
    <scope>NUCLEOTIDE SEQUENCE [LARGE SCALE GENOMIC DNA]</scope>
    <source>
        <strain evidence="5 6">S16-07</strain>
    </source>
</reference>
<dbReference type="PANTHER" id="PTHR23407:SF1">
    <property type="entry name" value="5-FORMYLTETRAHYDROFOLATE CYCLO-LIGASE"/>
    <property type="match status" value="1"/>
</dbReference>
<accession>A0ABS3XD93</accession>
<evidence type="ECO:0000256" key="2">
    <source>
        <dbReference type="ARBA" id="ARBA00022741"/>
    </source>
</evidence>
<dbReference type="EMBL" id="JADKMA010000078">
    <property type="protein sequence ID" value="MBO8193354.1"/>
    <property type="molecule type" value="Genomic_DNA"/>
</dbReference>
<dbReference type="GO" id="GO:0030272">
    <property type="term" value="F:5-formyltetrahydrofolate cyclo-ligase activity"/>
    <property type="evidence" value="ECO:0007669"/>
    <property type="project" value="UniProtKB-EC"/>
</dbReference>
<dbReference type="InterPro" id="IPR002698">
    <property type="entry name" value="FTHF_cligase"/>
</dbReference>
<dbReference type="RefSeq" id="WP_209240411.1">
    <property type="nucleotide sequence ID" value="NZ_JADKMA010000078.1"/>
</dbReference>
<comment type="similarity">
    <text evidence="1 4">Belongs to the 5-formyltetrahydrofolate cyclo-ligase family.</text>
</comment>
<keyword evidence="5" id="KW-0436">Ligase</keyword>
<evidence type="ECO:0000313" key="6">
    <source>
        <dbReference type="Proteomes" id="UP001519064"/>
    </source>
</evidence>
<dbReference type="PANTHER" id="PTHR23407">
    <property type="entry name" value="ATPASE INHIBITOR/5-FORMYLTETRAHYDROFOLATE CYCLO-LIGASE"/>
    <property type="match status" value="1"/>
</dbReference>
<dbReference type="InterPro" id="IPR024185">
    <property type="entry name" value="FTHF_cligase-like_sf"/>
</dbReference>
<sequence length="204" mass="21683">MGEPEAVGNRSKRELRRTVLSVRRTLTPDDLQAAALALARHVLELPELSGATTVAAYVSVGSEPGTGPLLEALSERGVRVLLPVLQEDNDLDWALYEGPQKLVAAGRGLREPSGRRLGPEAVTQTDAVLLPGLAVDRSGLRLGRGAGCYDRVLARLAAHGAQPACAVLLYDGEVVDRIDGEEHDRRVETAVTPSGVHRFGVTEG</sequence>
<evidence type="ECO:0000313" key="5">
    <source>
        <dbReference type="EMBL" id="MBO8193354.1"/>
    </source>
</evidence>
<comment type="cofactor">
    <cofactor evidence="4">
        <name>Mg(2+)</name>
        <dbReference type="ChEBI" id="CHEBI:18420"/>
    </cofactor>
</comment>
<dbReference type="PIRSF" id="PIRSF006806">
    <property type="entry name" value="FTHF_cligase"/>
    <property type="match status" value="1"/>
</dbReference>
<dbReference type="EC" id="6.3.3.2" evidence="4"/>
<gene>
    <name evidence="5" type="ORF">ITI46_17030</name>
</gene>
<evidence type="ECO:0000256" key="3">
    <source>
        <dbReference type="ARBA" id="ARBA00022840"/>
    </source>
</evidence>
<dbReference type="InterPro" id="IPR037171">
    <property type="entry name" value="NagB/RpiA_transferase-like"/>
</dbReference>
<comment type="caution">
    <text evidence="5">The sequence shown here is derived from an EMBL/GenBank/DDBJ whole genome shotgun (WGS) entry which is preliminary data.</text>
</comment>
<keyword evidence="4" id="KW-0479">Metal-binding</keyword>
<proteinExistence type="inferred from homology"/>
<name>A0ABS3XD93_9ACTN</name>
<dbReference type="Pfam" id="PF01812">
    <property type="entry name" value="5-FTHF_cyc-lig"/>
    <property type="match status" value="1"/>
</dbReference>
<comment type="catalytic activity">
    <reaction evidence="4">
        <text>(6S)-5-formyl-5,6,7,8-tetrahydrofolate + ATP = (6R)-5,10-methenyltetrahydrofolate + ADP + phosphate</text>
        <dbReference type="Rhea" id="RHEA:10488"/>
        <dbReference type="ChEBI" id="CHEBI:30616"/>
        <dbReference type="ChEBI" id="CHEBI:43474"/>
        <dbReference type="ChEBI" id="CHEBI:57455"/>
        <dbReference type="ChEBI" id="CHEBI:57457"/>
        <dbReference type="ChEBI" id="CHEBI:456216"/>
        <dbReference type="EC" id="6.3.3.2"/>
    </reaction>
</comment>
<keyword evidence="2 4" id="KW-0547">Nucleotide-binding</keyword>
<keyword evidence="4" id="KW-0460">Magnesium</keyword>
<dbReference type="SUPFAM" id="SSF100950">
    <property type="entry name" value="NagB/RpiA/CoA transferase-like"/>
    <property type="match status" value="1"/>
</dbReference>
<keyword evidence="6" id="KW-1185">Reference proteome</keyword>
<dbReference type="Gene3D" id="3.40.50.10420">
    <property type="entry name" value="NagB/RpiA/CoA transferase-like"/>
    <property type="match status" value="1"/>
</dbReference>
<organism evidence="5 6">
    <name type="scientific">Streptomyces oryzae</name>
    <dbReference type="NCBI Taxonomy" id="1434886"/>
    <lineage>
        <taxon>Bacteria</taxon>
        <taxon>Bacillati</taxon>
        <taxon>Actinomycetota</taxon>
        <taxon>Actinomycetes</taxon>
        <taxon>Kitasatosporales</taxon>
        <taxon>Streptomycetaceae</taxon>
        <taxon>Streptomyces</taxon>
    </lineage>
</organism>